<gene>
    <name evidence="2" type="ORF">EV356DRAFT_571398</name>
</gene>
<dbReference type="OrthoDB" id="5391053at2759"/>
<dbReference type="AlphaFoldDB" id="A0A6A6GUC2"/>
<evidence type="ECO:0000313" key="3">
    <source>
        <dbReference type="Proteomes" id="UP000800092"/>
    </source>
</evidence>
<name>A0A6A6GUC2_VIRVR</name>
<feature type="compositionally biased region" description="Polar residues" evidence="1">
    <location>
        <begin position="19"/>
        <end position="40"/>
    </location>
</feature>
<evidence type="ECO:0000256" key="1">
    <source>
        <dbReference type="SAM" id="MobiDB-lite"/>
    </source>
</evidence>
<proteinExistence type="predicted"/>
<accession>A0A6A6GUC2</accession>
<keyword evidence="3" id="KW-1185">Reference proteome</keyword>
<feature type="region of interest" description="Disordered" evidence="1">
    <location>
        <begin position="1"/>
        <end position="40"/>
    </location>
</feature>
<protein>
    <submittedName>
        <fullName evidence="2">Uncharacterized protein</fullName>
    </submittedName>
</protein>
<reference evidence="2" key="1">
    <citation type="journal article" date="2020" name="Stud. Mycol.">
        <title>101 Dothideomycetes genomes: a test case for predicting lifestyles and emergence of pathogens.</title>
        <authorList>
            <person name="Haridas S."/>
            <person name="Albert R."/>
            <person name="Binder M."/>
            <person name="Bloem J."/>
            <person name="Labutti K."/>
            <person name="Salamov A."/>
            <person name="Andreopoulos B."/>
            <person name="Baker S."/>
            <person name="Barry K."/>
            <person name="Bills G."/>
            <person name="Bluhm B."/>
            <person name="Cannon C."/>
            <person name="Castanera R."/>
            <person name="Culley D."/>
            <person name="Daum C."/>
            <person name="Ezra D."/>
            <person name="Gonzalez J."/>
            <person name="Henrissat B."/>
            <person name="Kuo A."/>
            <person name="Liang C."/>
            <person name="Lipzen A."/>
            <person name="Lutzoni F."/>
            <person name="Magnuson J."/>
            <person name="Mondo S."/>
            <person name="Nolan M."/>
            <person name="Ohm R."/>
            <person name="Pangilinan J."/>
            <person name="Park H.-J."/>
            <person name="Ramirez L."/>
            <person name="Alfaro M."/>
            <person name="Sun H."/>
            <person name="Tritt A."/>
            <person name="Yoshinaga Y."/>
            <person name="Zwiers L.-H."/>
            <person name="Turgeon B."/>
            <person name="Goodwin S."/>
            <person name="Spatafora J."/>
            <person name="Crous P."/>
            <person name="Grigoriev I."/>
        </authorList>
    </citation>
    <scope>NUCLEOTIDE SEQUENCE</scope>
    <source>
        <strain evidence="2">Tuck. ex Michener</strain>
    </source>
</reference>
<evidence type="ECO:0000313" key="2">
    <source>
        <dbReference type="EMBL" id="KAF2229080.1"/>
    </source>
</evidence>
<dbReference type="Proteomes" id="UP000800092">
    <property type="component" value="Unassembled WGS sequence"/>
</dbReference>
<sequence length="412" mass="46733">MYSAAEPIAETSIRAGDASPNSHDQHTNAPRSHPSFSPNGVQVVTVNKEQAEVYALLITPELLDCLQNNISTFKNADSLDKQISYLEEGLDHAQNKLSETEECLAELLGHERTPEKDTVKATREEIEDLTQRKTSLQQWIMNFEDTLGQHRQEQFSANFAKKLHETTLYDLLRKPLQQSALLPPTQTVPPASGIDSFSIHLDNDNFEDETHSFFVHTQGYQQSQTSSEALRMELRVAIEEKQNEVEEYRHKLDTFPEIYAKNAAQFNENAANGIQQGSIETFDQWHFILKGDITRGLIKAEDELQLIKLQAHEAGVEHAFDDASIFQDDPDDGYAESLEDDMIRSAPYARIQGWRDSIPTNGREDIANTIPTCDGDDWEATPVEIGDSISCIGHEDQGRRIRRWEEMKLQIH</sequence>
<dbReference type="EMBL" id="ML991876">
    <property type="protein sequence ID" value="KAF2229080.1"/>
    <property type="molecule type" value="Genomic_DNA"/>
</dbReference>
<organism evidence="2 3">
    <name type="scientific">Viridothelium virens</name>
    <name type="common">Speckled blister lichen</name>
    <name type="synonym">Trypethelium virens</name>
    <dbReference type="NCBI Taxonomy" id="1048519"/>
    <lineage>
        <taxon>Eukaryota</taxon>
        <taxon>Fungi</taxon>
        <taxon>Dikarya</taxon>
        <taxon>Ascomycota</taxon>
        <taxon>Pezizomycotina</taxon>
        <taxon>Dothideomycetes</taxon>
        <taxon>Dothideomycetes incertae sedis</taxon>
        <taxon>Trypetheliales</taxon>
        <taxon>Trypetheliaceae</taxon>
        <taxon>Viridothelium</taxon>
    </lineage>
</organism>